<feature type="coiled-coil region" evidence="2">
    <location>
        <begin position="11"/>
        <end position="59"/>
    </location>
</feature>
<protein>
    <submittedName>
        <fullName evidence="5">Transcription factor Adf-1-like</fullName>
    </submittedName>
</protein>
<dbReference type="PANTHER" id="PTHR12243:SF60">
    <property type="entry name" value="SI:CH211-15D5.12-RELATED"/>
    <property type="match status" value="1"/>
</dbReference>
<dbReference type="PANTHER" id="PTHR12243">
    <property type="entry name" value="MADF DOMAIN TRANSCRIPTION FACTOR"/>
    <property type="match status" value="1"/>
</dbReference>
<dbReference type="Proteomes" id="UP000292052">
    <property type="component" value="Unassembled WGS sequence"/>
</dbReference>
<feature type="domain" description="MADF" evidence="3">
    <location>
        <begin position="6"/>
        <end position="94"/>
    </location>
</feature>
<dbReference type="InterPro" id="IPR004210">
    <property type="entry name" value="BESS_motif"/>
</dbReference>
<dbReference type="GO" id="GO:0006357">
    <property type="term" value="P:regulation of transcription by RNA polymerase II"/>
    <property type="evidence" value="ECO:0007669"/>
    <property type="project" value="TreeGrafter"/>
</dbReference>
<dbReference type="InterPro" id="IPR006578">
    <property type="entry name" value="MADF-dom"/>
</dbReference>
<organism evidence="5 6">
    <name type="scientific">Asbolus verrucosus</name>
    <name type="common">Desert ironclad beetle</name>
    <dbReference type="NCBI Taxonomy" id="1661398"/>
    <lineage>
        <taxon>Eukaryota</taxon>
        <taxon>Metazoa</taxon>
        <taxon>Ecdysozoa</taxon>
        <taxon>Arthropoda</taxon>
        <taxon>Hexapoda</taxon>
        <taxon>Insecta</taxon>
        <taxon>Pterygota</taxon>
        <taxon>Neoptera</taxon>
        <taxon>Endopterygota</taxon>
        <taxon>Coleoptera</taxon>
        <taxon>Polyphaga</taxon>
        <taxon>Cucujiformia</taxon>
        <taxon>Tenebrionidae</taxon>
        <taxon>Pimeliinae</taxon>
        <taxon>Asbolus</taxon>
    </lineage>
</organism>
<accession>A0A482VHM0</accession>
<evidence type="ECO:0000259" key="3">
    <source>
        <dbReference type="PROSITE" id="PS51029"/>
    </source>
</evidence>
<comment type="caution">
    <text evidence="5">The sequence shown here is derived from an EMBL/GenBank/DDBJ whole genome shotgun (WGS) entry which is preliminary data.</text>
</comment>
<sequence length="207" mass="24407">RSIDELLVSIVQNHQNLYNKQNEHYKDEEHKRNSWLFIAKSLEMDADTAKKRWDNLRDRFVRAYRDYCDNPEAAIKASKFKLFDQMLWLAPYIRKRRITSTIAATQKKLNTLFSTSDVINSETQDTINLKTEIQSASSETTLHESYDYDDGLLASSASFSEQEKIENKSDHYFMMSIIHDCQSLSPRKKLKFKRDVLGLLEKYLYED</sequence>
<dbReference type="PROSITE" id="PS51031">
    <property type="entry name" value="BESS"/>
    <property type="match status" value="1"/>
</dbReference>
<evidence type="ECO:0000313" key="5">
    <source>
        <dbReference type="EMBL" id="RZC32160.1"/>
    </source>
</evidence>
<dbReference type="GO" id="GO:0003677">
    <property type="term" value="F:DNA binding"/>
    <property type="evidence" value="ECO:0007669"/>
    <property type="project" value="InterPro"/>
</dbReference>
<name>A0A482VHM0_ASBVE</name>
<evidence type="ECO:0000256" key="2">
    <source>
        <dbReference type="SAM" id="Coils"/>
    </source>
</evidence>
<comment type="subcellular location">
    <subcellularLocation>
        <location evidence="1">Nucleus</location>
    </subcellularLocation>
</comment>
<evidence type="ECO:0000256" key="1">
    <source>
        <dbReference type="PROSITE-ProRule" id="PRU00371"/>
    </source>
</evidence>
<dbReference type="GO" id="GO:0005667">
    <property type="term" value="C:transcription regulator complex"/>
    <property type="evidence" value="ECO:0007669"/>
    <property type="project" value="TreeGrafter"/>
</dbReference>
<evidence type="ECO:0000259" key="4">
    <source>
        <dbReference type="PROSITE" id="PS51031"/>
    </source>
</evidence>
<dbReference type="OrthoDB" id="8110414at2759"/>
<keyword evidence="6" id="KW-1185">Reference proteome</keyword>
<dbReference type="InterPro" id="IPR039353">
    <property type="entry name" value="TF_Adf1"/>
</dbReference>
<dbReference type="Pfam" id="PF10545">
    <property type="entry name" value="MADF_DNA_bdg"/>
    <property type="match status" value="1"/>
</dbReference>
<keyword evidence="1" id="KW-0539">Nucleus</keyword>
<proteinExistence type="predicted"/>
<dbReference type="GO" id="GO:0005634">
    <property type="term" value="C:nucleus"/>
    <property type="evidence" value="ECO:0007669"/>
    <property type="project" value="UniProtKB-SubCell"/>
</dbReference>
<dbReference type="PROSITE" id="PS51029">
    <property type="entry name" value="MADF"/>
    <property type="match status" value="1"/>
</dbReference>
<feature type="non-terminal residue" evidence="5">
    <location>
        <position position="1"/>
    </location>
</feature>
<gene>
    <name evidence="5" type="ORF">BDFB_000785</name>
</gene>
<dbReference type="SMART" id="SM00595">
    <property type="entry name" value="MADF"/>
    <property type="match status" value="1"/>
</dbReference>
<evidence type="ECO:0000313" key="6">
    <source>
        <dbReference type="Proteomes" id="UP000292052"/>
    </source>
</evidence>
<feature type="domain" description="BESS" evidence="4">
    <location>
        <begin position="167"/>
        <end position="206"/>
    </location>
</feature>
<dbReference type="Pfam" id="PF02944">
    <property type="entry name" value="BESS"/>
    <property type="match status" value="1"/>
</dbReference>
<dbReference type="AlphaFoldDB" id="A0A482VHM0"/>
<reference evidence="5 6" key="1">
    <citation type="submission" date="2017-03" db="EMBL/GenBank/DDBJ databases">
        <title>Genome of the blue death feigning beetle - Asbolus verrucosus.</title>
        <authorList>
            <person name="Rider S.D."/>
        </authorList>
    </citation>
    <scope>NUCLEOTIDE SEQUENCE [LARGE SCALE GENOMIC DNA]</scope>
    <source>
        <strain evidence="5">Butters</strain>
        <tissue evidence="5">Head and leg muscle</tissue>
    </source>
</reference>
<dbReference type="EMBL" id="QDEB01099598">
    <property type="protein sequence ID" value="RZC32160.1"/>
    <property type="molecule type" value="Genomic_DNA"/>
</dbReference>
<keyword evidence="2" id="KW-0175">Coiled coil</keyword>